<dbReference type="Proteomes" id="UP001231197">
    <property type="component" value="Unassembled WGS sequence"/>
</dbReference>
<dbReference type="InterPro" id="IPR051459">
    <property type="entry name" value="Cytochrome_c-type_DH"/>
</dbReference>
<dbReference type="InterPro" id="IPR036909">
    <property type="entry name" value="Cyt_c-like_dom_sf"/>
</dbReference>
<comment type="cofactor">
    <cofactor evidence="1">
        <name>Cu(+)</name>
        <dbReference type="ChEBI" id="CHEBI:49552"/>
    </cofactor>
</comment>
<dbReference type="GO" id="GO:0050421">
    <property type="term" value="F:nitrite reductase (NO-forming) activity"/>
    <property type="evidence" value="ECO:0007669"/>
    <property type="project" value="UniProtKB-EC"/>
</dbReference>
<evidence type="ECO:0000256" key="12">
    <source>
        <dbReference type="ARBA" id="ARBA00023008"/>
    </source>
</evidence>
<dbReference type="InterPro" id="IPR008972">
    <property type="entry name" value="Cupredoxin"/>
</dbReference>
<dbReference type="Pfam" id="PF07732">
    <property type="entry name" value="Cu-oxidase_3"/>
    <property type="match status" value="1"/>
</dbReference>
<keyword evidence="17" id="KW-1185">Reference proteome</keyword>
<keyword evidence="11 14" id="KW-0408">Iron</keyword>
<proteinExistence type="inferred from homology"/>
<accession>A0ABT7ZTD1</accession>
<keyword evidence="8 14" id="KW-0479">Metal-binding</keyword>
<feature type="domain" description="Cytochrome c" evidence="15">
    <location>
        <begin position="375"/>
        <end position="463"/>
    </location>
</feature>
<dbReference type="InterPro" id="IPR009056">
    <property type="entry name" value="Cyt_c-like_dom"/>
</dbReference>
<dbReference type="Gene3D" id="2.60.40.420">
    <property type="entry name" value="Cupredoxins - blue copper proteins"/>
    <property type="match status" value="2"/>
</dbReference>
<protein>
    <recommendedName>
        <fullName evidence="6">Copper-containing nitrite reductase</fullName>
        <ecNumber evidence="5">1.7.2.1</ecNumber>
    </recommendedName>
</protein>
<dbReference type="InterPro" id="IPR001287">
    <property type="entry name" value="NO2-reductase_Cu"/>
</dbReference>
<keyword evidence="12" id="KW-0186">Copper</keyword>
<dbReference type="Gene3D" id="1.10.760.10">
    <property type="entry name" value="Cytochrome c-like domain"/>
    <property type="match status" value="1"/>
</dbReference>
<evidence type="ECO:0000256" key="9">
    <source>
        <dbReference type="ARBA" id="ARBA00022737"/>
    </source>
</evidence>
<dbReference type="PROSITE" id="PS51007">
    <property type="entry name" value="CYTC"/>
    <property type="match status" value="1"/>
</dbReference>
<evidence type="ECO:0000256" key="8">
    <source>
        <dbReference type="ARBA" id="ARBA00022723"/>
    </source>
</evidence>
<dbReference type="CDD" id="cd11020">
    <property type="entry name" value="CuRO_1_CuNIR"/>
    <property type="match status" value="1"/>
</dbReference>
<dbReference type="NCBIfam" id="TIGR02376">
    <property type="entry name" value="Cu_nitrite_red"/>
    <property type="match status" value="1"/>
</dbReference>
<evidence type="ECO:0000256" key="6">
    <source>
        <dbReference type="ARBA" id="ARBA00017290"/>
    </source>
</evidence>
<evidence type="ECO:0000256" key="14">
    <source>
        <dbReference type="PROSITE-ProRule" id="PRU00433"/>
    </source>
</evidence>
<evidence type="ECO:0000313" key="17">
    <source>
        <dbReference type="Proteomes" id="UP001231197"/>
    </source>
</evidence>
<dbReference type="CDD" id="cd04208">
    <property type="entry name" value="CuRO_2_CuNIR"/>
    <property type="match status" value="1"/>
</dbReference>
<evidence type="ECO:0000256" key="7">
    <source>
        <dbReference type="ARBA" id="ARBA00022617"/>
    </source>
</evidence>
<organism evidence="16 17">
    <name type="scientific">Winogradskyella bathintestinalis</name>
    <dbReference type="NCBI Taxonomy" id="3035208"/>
    <lineage>
        <taxon>Bacteria</taxon>
        <taxon>Pseudomonadati</taxon>
        <taxon>Bacteroidota</taxon>
        <taxon>Flavobacteriia</taxon>
        <taxon>Flavobacteriales</taxon>
        <taxon>Flavobacteriaceae</taxon>
        <taxon>Winogradskyella</taxon>
    </lineage>
</organism>
<dbReference type="SUPFAM" id="SSF49503">
    <property type="entry name" value="Cupredoxins"/>
    <property type="match status" value="2"/>
</dbReference>
<evidence type="ECO:0000256" key="1">
    <source>
        <dbReference type="ARBA" id="ARBA00001960"/>
    </source>
</evidence>
<keyword evidence="7 14" id="KW-0349">Heme</keyword>
<dbReference type="EC" id="1.7.2.1" evidence="5"/>
<gene>
    <name evidence="16" type="primary">nirK</name>
    <name evidence="16" type="ORF">QMA06_06050</name>
</gene>
<comment type="catalytic activity">
    <reaction evidence="13">
        <text>nitric oxide + Fe(III)-[cytochrome c] + H2O = Fe(II)-[cytochrome c] + nitrite + 2 H(+)</text>
        <dbReference type="Rhea" id="RHEA:15233"/>
        <dbReference type="Rhea" id="RHEA-COMP:10350"/>
        <dbReference type="Rhea" id="RHEA-COMP:14399"/>
        <dbReference type="ChEBI" id="CHEBI:15377"/>
        <dbReference type="ChEBI" id="CHEBI:15378"/>
        <dbReference type="ChEBI" id="CHEBI:16301"/>
        <dbReference type="ChEBI" id="CHEBI:16480"/>
        <dbReference type="ChEBI" id="CHEBI:29033"/>
        <dbReference type="ChEBI" id="CHEBI:29034"/>
        <dbReference type="EC" id="1.7.2.1"/>
    </reaction>
</comment>
<evidence type="ECO:0000256" key="5">
    <source>
        <dbReference type="ARBA" id="ARBA00011882"/>
    </source>
</evidence>
<dbReference type="EMBL" id="JASDDK010000002">
    <property type="protein sequence ID" value="MDN3492274.1"/>
    <property type="molecule type" value="Genomic_DNA"/>
</dbReference>
<keyword evidence="9" id="KW-0677">Repeat</keyword>
<comment type="similarity">
    <text evidence="3">Belongs to the multicopper oxidase family.</text>
</comment>
<evidence type="ECO:0000256" key="4">
    <source>
        <dbReference type="ARBA" id="ARBA00011233"/>
    </source>
</evidence>
<sequence>MKKLNLVLGIVIVAMLYLTSCSNDEKKESSDTAGIPVSREMIAELTSPPNVPTPIGRRKAKKLIVNMEILEEEGELTDGVKYVYWTFGGSVPGSFIRTRVGDEVEFTLSNHPDNKLPHNIDLHAVTGPGGGAESSFVAPGHEKTFSFKTLNPGLYVYHCATAPVGMHIANGMYGLILVEPAGGLPKVDKEYYIMQGDFYTKGKNGERGLQPFDMQKAVDEHADYVVFNGSVGALTGDNAITAKVGETIRLFVGNGGPNLVSSFHVIGEIFDKVHVEGGDLINENVQTTLVPAGGAAIVEFRVDVPGTFILVDHSIFRAFNKGALGMLKVEGEEAKKIYSGEIREGIYLPEGPGIQEMPTTDEIVEAEIPAKSLDEQLEFGKQIYMQNCFACHQAEGQGIPNAFPPLANSDYLNADVNRAIDVVVNGLSGEITVNGEKYNSVMTKQMISSDDVANVLTYVYNNWGNSKKVVTKQMVENVKNK</sequence>
<dbReference type="RefSeq" id="WP_290205973.1">
    <property type="nucleotide sequence ID" value="NZ_JASDDK010000002.1"/>
</dbReference>
<evidence type="ECO:0000256" key="2">
    <source>
        <dbReference type="ARBA" id="ARBA00001973"/>
    </source>
</evidence>
<dbReference type="PANTHER" id="PTHR35008">
    <property type="entry name" value="BLL4482 PROTEIN-RELATED"/>
    <property type="match status" value="1"/>
</dbReference>
<evidence type="ECO:0000259" key="15">
    <source>
        <dbReference type="PROSITE" id="PS51007"/>
    </source>
</evidence>
<dbReference type="InterPro" id="IPR011707">
    <property type="entry name" value="Cu-oxidase-like_N"/>
</dbReference>
<reference evidence="16 17" key="1">
    <citation type="journal article" date="2023" name="Int. J. Syst. Evol. Microbiol.">
        <title>Winogradskyella bathintestinalis sp. nov., isolated from the intestine of the deep-sea loosejaw dragonfish, Malacosteus niger.</title>
        <authorList>
            <person name="Uniacke-Lowe S."/>
            <person name="Johnson C.N."/>
            <person name="Stanton C."/>
            <person name="Hill C."/>
            <person name="Ross P."/>
        </authorList>
    </citation>
    <scope>NUCLEOTIDE SEQUENCE [LARGE SCALE GENOMIC DNA]</scope>
    <source>
        <strain evidence="16 17">APC 3343</strain>
    </source>
</reference>
<comment type="caution">
    <text evidence="16">The sequence shown here is derived from an EMBL/GenBank/DDBJ whole genome shotgun (WGS) entry which is preliminary data.</text>
</comment>
<evidence type="ECO:0000256" key="3">
    <source>
        <dbReference type="ARBA" id="ARBA00010609"/>
    </source>
</evidence>
<dbReference type="SUPFAM" id="SSF46626">
    <property type="entry name" value="Cytochrome c"/>
    <property type="match status" value="1"/>
</dbReference>
<dbReference type="Pfam" id="PF00034">
    <property type="entry name" value="Cytochrom_C"/>
    <property type="match status" value="1"/>
</dbReference>
<evidence type="ECO:0000256" key="11">
    <source>
        <dbReference type="ARBA" id="ARBA00023004"/>
    </source>
</evidence>
<keyword evidence="10 16" id="KW-0560">Oxidoreductase</keyword>
<evidence type="ECO:0000256" key="13">
    <source>
        <dbReference type="ARBA" id="ARBA00049340"/>
    </source>
</evidence>
<dbReference type="PANTHER" id="PTHR35008:SF8">
    <property type="entry name" value="ALCOHOL DEHYDROGENASE CYTOCHROME C SUBUNIT"/>
    <property type="match status" value="1"/>
</dbReference>
<evidence type="ECO:0000256" key="10">
    <source>
        <dbReference type="ARBA" id="ARBA00023002"/>
    </source>
</evidence>
<comment type="cofactor">
    <cofactor evidence="2">
        <name>Cu(2+)</name>
        <dbReference type="ChEBI" id="CHEBI:29036"/>
    </cofactor>
</comment>
<name>A0ABT7ZTD1_9FLAO</name>
<evidence type="ECO:0000313" key="16">
    <source>
        <dbReference type="EMBL" id="MDN3492274.1"/>
    </source>
</evidence>
<comment type="subunit">
    <text evidence="4">Homotrimer.</text>
</comment>
<dbReference type="PRINTS" id="PR00695">
    <property type="entry name" value="CUNO2RDTASE"/>
</dbReference>